<sequence>MSDLPIVLLPLGTDEDALDACLAALDAATPAGTPVWLADDAAAGPRGVALVERWLKRTRLRAEYTRRPRPVGEVAHLQQMLEACGEADVVVLAADAQPLPGWLAQLAACLARDAAIATATPWSNAGEAASWPRLGEIAPPPADPALTAQACAALAPVHPELPAAITHAVALRGRARRMAGGLDVASFASWYAALIDLSLRLAGLGWRNVLCETAFVARGAEGCPADGDMERLAARWPAWHPRLAGFLMDDPLHALRQRLAGLHEVLRDSPQHDLFAAAEGRA</sequence>
<dbReference type="InterPro" id="IPR001173">
    <property type="entry name" value="Glyco_trans_2-like"/>
</dbReference>
<dbReference type="SUPFAM" id="SSF53448">
    <property type="entry name" value="Nucleotide-diphospho-sugar transferases"/>
    <property type="match status" value="1"/>
</dbReference>
<dbReference type="Pfam" id="PF00535">
    <property type="entry name" value="Glycos_transf_2"/>
    <property type="match status" value="1"/>
</dbReference>
<dbReference type="EMBL" id="PDWK01000022">
    <property type="protein sequence ID" value="KAF1689360.1"/>
    <property type="molecule type" value="Genomic_DNA"/>
</dbReference>
<reference evidence="2" key="1">
    <citation type="submission" date="2017-10" db="EMBL/GenBank/DDBJ databases">
        <title>Whole genome sequencing of members of genus Pseudoxanthomonas.</title>
        <authorList>
            <person name="Kumar S."/>
            <person name="Bansal K."/>
            <person name="Kaur A."/>
            <person name="Patil P."/>
            <person name="Sharma S."/>
            <person name="Patil P.B."/>
        </authorList>
    </citation>
    <scope>NUCLEOTIDE SEQUENCE</scope>
    <source>
        <strain evidence="2">DSM 22914</strain>
    </source>
</reference>
<organism evidence="2 3">
    <name type="scientific">Pseudoxanthomonas taiwanensis</name>
    <dbReference type="NCBI Taxonomy" id="176598"/>
    <lineage>
        <taxon>Bacteria</taxon>
        <taxon>Pseudomonadati</taxon>
        <taxon>Pseudomonadota</taxon>
        <taxon>Gammaproteobacteria</taxon>
        <taxon>Lysobacterales</taxon>
        <taxon>Lysobacteraceae</taxon>
        <taxon>Pseudoxanthomonas</taxon>
    </lineage>
</organism>
<dbReference type="InterPro" id="IPR029044">
    <property type="entry name" value="Nucleotide-diphossugar_trans"/>
</dbReference>
<feature type="domain" description="Glycosyltransferase 2-like" evidence="1">
    <location>
        <begin position="15"/>
        <end position="133"/>
    </location>
</feature>
<protein>
    <submittedName>
        <fullName evidence="2">Glycosyltransferase</fullName>
    </submittedName>
</protein>
<evidence type="ECO:0000313" key="2">
    <source>
        <dbReference type="EMBL" id="KAF1689360.1"/>
    </source>
</evidence>
<dbReference type="Proteomes" id="UP000717981">
    <property type="component" value="Unassembled WGS sequence"/>
</dbReference>
<gene>
    <name evidence="2" type="ORF">CR938_05985</name>
</gene>
<dbReference type="OrthoDB" id="5123492at2"/>
<proteinExistence type="predicted"/>
<dbReference type="RefSeq" id="WP_162124127.1">
    <property type="nucleotide sequence ID" value="NZ_PDWK01000022.1"/>
</dbReference>
<dbReference type="AlphaFoldDB" id="A0A921TI79"/>
<dbReference type="Gene3D" id="3.90.550.10">
    <property type="entry name" value="Spore Coat Polysaccharide Biosynthesis Protein SpsA, Chain A"/>
    <property type="match status" value="1"/>
</dbReference>
<evidence type="ECO:0000313" key="3">
    <source>
        <dbReference type="Proteomes" id="UP000717981"/>
    </source>
</evidence>
<comment type="caution">
    <text evidence="2">The sequence shown here is derived from an EMBL/GenBank/DDBJ whole genome shotgun (WGS) entry which is preliminary data.</text>
</comment>
<name>A0A921TI79_9GAMM</name>
<evidence type="ECO:0000259" key="1">
    <source>
        <dbReference type="Pfam" id="PF00535"/>
    </source>
</evidence>
<accession>A0A921TI79</accession>
<keyword evidence="3" id="KW-1185">Reference proteome</keyword>